<sequence length="40" mass="4547">MFEVNHETLRNWVRTTERAEATGSPVSVSASEQEELRTTP</sequence>
<organism evidence="2 3">
    <name type="scientific">Allokutzneria albata</name>
    <name type="common">Kibdelosporangium albatum</name>
    <dbReference type="NCBI Taxonomy" id="211114"/>
    <lineage>
        <taxon>Bacteria</taxon>
        <taxon>Bacillati</taxon>
        <taxon>Actinomycetota</taxon>
        <taxon>Actinomycetes</taxon>
        <taxon>Pseudonocardiales</taxon>
        <taxon>Pseudonocardiaceae</taxon>
        <taxon>Allokutzneria</taxon>
    </lineage>
</organism>
<gene>
    <name evidence="2" type="ORF">SAMN04489726_7147</name>
</gene>
<dbReference type="AlphaFoldDB" id="A0A1H0CCQ7"/>
<dbReference type="Proteomes" id="UP000183376">
    <property type="component" value="Chromosome I"/>
</dbReference>
<evidence type="ECO:0000256" key="1">
    <source>
        <dbReference type="SAM" id="MobiDB-lite"/>
    </source>
</evidence>
<dbReference type="EMBL" id="LT629701">
    <property type="protein sequence ID" value="SDN55593.1"/>
    <property type="molecule type" value="Genomic_DNA"/>
</dbReference>
<feature type="region of interest" description="Disordered" evidence="1">
    <location>
        <begin position="1"/>
        <end position="40"/>
    </location>
</feature>
<reference evidence="2 3" key="1">
    <citation type="submission" date="2016-10" db="EMBL/GenBank/DDBJ databases">
        <authorList>
            <person name="de Groot N.N."/>
        </authorList>
    </citation>
    <scope>NUCLEOTIDE SEQUENCE [LARGE SCALE GENOMIC DNA]</scope>
    <source>
        <strain evidence="2 3">DSM 44149</strain>
    </source>
</reference>
<evidence type="ECO:0000313" key="2">
    <source>
        <dbReference type="EMBL" id="SDN55593.1"/>
    </source>
</evidence>
<proteinExistence type="predicted"/>
<evidence type="ECO:0008006" key="4">
    <source>
        <dbReference type="Google" id="ProtNLM"/>
    </source>
</evidence>
<accession>A0A1H0CCQ7</accession>
<dbReference type="RefSeq" id="WP_269459614.1">
    <property type="nucleotide sequence ID" value="NZ_JOEF01000017.1"/>
</dbReference>
<name>A0A1H0CCQ7_ALLAB</name>
<feature type="compositionally biased region" description="Basic and acidic residues" evidence="1">
    <location>
        <begin position="1"/>
        <end position="20"/>
    </location>
</feature>
<keyword evidence="3" id="KW-1185">Reference proteome</keyword>
<protein>
    <recommendedName>
        <fullName evidence="4">Transposase</fullName>
    </recommendedName>
</protein>
<evidence type="ECO:0000313" key="3">
    <source>
        <dbReference type="Proteomes" id="UP000183376"/>
    </source>
</evidence>